<protein>
    <submittedName>
        <fullName evidence="1">Uncharacterized protein</fullName>
    </submittedName>
</protein>
<evidence type="ECO:0000313" key="2">
    <source>
        <dbReference type="Proteomes" id="UP000011750"/>
    </source>
</evidence>
<dbReference type="InParanoid" id="M4ERJ6"/>
<reference evidence="1 2" key="1">
    <citation type="journal article" date="2011" name="Nat. Genet.">
        <title>The genome of the mesopolyploid crop species Brassica rapa.</title>
        <authorList>
            <consortium name="Brassica rapa Genome Sequencing Project Consortium"/>
            <person name="Wang X."/>
            <person name="Wang H."/>
            <person name="Wang J."/>
            <person name="Sun R."/>
            <person name="Wu J."/>
            <person name="Liu S."/>
            <person name="Bai Y."/>
            <person name="Mun J.H."/>
            <person name="Bancroft I."/>
            <person name="Cheng F."/>
            <person name="Huang S."/>
            <person name="Li X."/>
            <person name="Hua W."/>
            <person name="Wang J."/>
            <person name="Wang X."/>
            <person name="Freeling M."/>
            <person name="Pires J.C."/>
            <person name="Paterson A.H."/>
            <person name="Chalhoub B."/>
            <person name="Wang B."/>
            <person name="Hayward A."/>
            <person name="Sharpe A.G."/>
            <person name="Park B.S."/>
            <person name="Weisshaar B."/>
            <person name="Liu B."/>
            <person name="Li B."/>
            <person name="Liu B."/>
            <person name="Tong C."/>
            <person name="Song C."/>
            <person name="Duran C."/>
            <person name="Peng C."/>
            <person name="Geng C."/>
            <person name="Koh C."/>
            <person name="Lin C."/>
            <person name="Edwards D."/>
            <person name="Mu D."/>
            <person name="Shen D."/>
            <person name="Soumpourou E."/>
            <person name="Li F."/>
            <person name="Fraser F."/>
            <person name="Conant G."/>
            <person name="Lassalle G."/>
            <person name="King G.J."/>
            <person name="Bonnema G."/>
            <person name="Tang H."/>
            <person name="Wang H."/>
            <person name="Belcram H."/>
            <person name="Zhou H."/>
            <person name="Hirakawa H."/>
            <person name="Abe H."/>
            <person name="Guo H."/>
            <person name="Wang H."/>
            <person name="Jin H."/>
            <person name="Parkin I.A."/>
            <person name="Batley J."/>
            <person name="Kim J.S."/>
            <person name="Just J."/>
            <person name="Li J."/>
            <person name="Xu J."/>
            <person name="Deng J."/>
            <person name="Kim J.A."/>
            <person name="Li J."/>
            <person name="Yu J."/>
            <person name="Meng J."/>
            <person name="Wang J."/>
            <person name="Min J."/>
            <person name="Poulain J."/>
            <person name="Wang J."/>
            <person name="Hatakeyama K."/>
            <person name="Wu K."/>
            <person name="Wang L."/>
            <person name="Fang L."/>
            <person name="Trick M."/>
            <person name="Links M.G."/>
            <person name="Zhao M."/>
            <person name="Jin M."/>
            <person name="Ramchiary N."/>
            <person name="Drou N."/>
            <person name="Berkman P.J."/>
            <person name="Cai Q."/>
            <person name="Huang Q."/>
            <person name="Li R."/>
            <person name="Tabata S."/>
            <person name="Cheng S."/>
            <person name="Zhang S."/>
            <person name="Zhang S."/>
            <person name="Huang S."/>
            <person name="Sato S."/>
            <person name="Sun S."/>
            <person name="Kwon S.J."/>
            <person name="Choi S.R."/>
            <person name="Lee T.H."/>
            <person name="Fan W."/>
            <person name="Zhao X."/>
            <person name="Tan X."/>
            <person name="Xu X."/>
            <person name="Wang Y."/>
            <person name="Qiu Y."/>
            <person name="Yin Y."/>
            <person name="Li Y."/>
            <person name="Du Y."/>
            <person name="Liao Y."/>
            <person name="Lim Y."/>
            <person name="Narusaka Y."/>
            <person name="Wang Y."/>
            <person name="Wang Z."/>
            <person name="Li Z."/>
            <person name="Wang Z."/>
            <person name="Xiong Z."/>
            <person name="Zhang Z."/>
        </authorList>
    </citation>
    <scope>NUCLEOTIDE SEQUENCE [LARGE SCALE GENOMIC DNA]</scope>
    <source>
        <strain evidence="1 2">cv. Chiifu-401-42</strain>
    </source>
</reference>
<name>M4ERJ6_BRACM</name>
<evidence type="ECO:0000313" key="1">
    <source>
        <dbReference type="EnsemblPlants" id="Bra031422.1-P"/>
    </source>
</evidence>
<dbReference type="EnsemblPlants" id="Bra031422.1">
    <property type="protein sequence ID" value="Bra031422.1-P"/>
    <property type="gene ID" value="Bra031422"/>
</dbReference>
<proteinExistence type="predicted"/>
<dbReference type="Proteomes" id="UP000011750">
    <property type="component" value="Chromosome A01"/>
</dbReference>
<keyword evidence="2" id="KW-1185">Reference proteome</keyword>
<organism evidence="1 2">
    <name type="scientific">Brassica campestris</name>
    <name type="common">Field mustard</name>
    <dbReference type="NCBI Taxonomy" id="3711"/>
    <lineage>
        <taxon>Eukaryota</taxon>
        <taxon>Viridiplantae</taxon>
        <taxon>Streptophyta</taxon>
        <taxon>Embryophyta</taxon>
        <taxon>Tracheophyta</taxon>
        <taxon>Spermatophyta</taxon>
        <taxon>Magnoliopsida</taxon>
        <taxon>eudicotyledons</taxon>
        <taxon>Gunneridae</taxon>
        <taxon>Pentapetalae</taxon>
        <taxon>rosids</taxon>
        <taxon>malvids</taxon>
        <taxon>Brassicales</taxon>
        <taxon>Brassicaceae</taxon>
        <taxon>Brassiceae</taxon>
        <taxon>Brassica</taxon>
    </lineage>
</organism>
<dbReference type="STRING" id="51351.M4ERJ6"/>
<dbReference type="AlphaFoldDB" id="M4ERJ6"/>
<accession>M4ERJ6</accession>
<sequence length="171" mass="19624">MQKLAKELSVVVTVSFLEEVNNAHYNSNAIIDTVGTDVGLIGSPIILMDHVSQVWSWKEFDLLLLTLFLNFRLSREVYFNPGYPSFKILYQICQRQIKIKQFPRRIASEAYRAMMIWKDDQDEMSLNVNTANNVDLGGSIDFISESGWMGMLTCLNDVTHFLQHRRGIETG</sequence>
<reference evidence="1" key="3">
    <citation type="submission" date="2023-03" db="UniProtKB">
        <authorList>
            <consortium name="EnsemblPlants"/>
        </authorList>
    </citation>
    <scope>IDENTIFICATION</scope>
    <source>
        <strain evidence="1">cv. Chiifu-401-42</strain>
    </source>
</reference>
<dbReference type="HOGENOM" id="CLU_1565071_0_0_1"/>
<reference evidence="1 2" key="2">
    <citation type="journal article" date="2018" name="Hortic Res">
        <title>Improved Brassica rapa reference genome by single-molecule sequencing and chromosome conformation capture technologies.</title>
        <authorList>
            <person name="Zhang L."/>
            <person name="Cai X."/>
            <person name="Wu J."/>
            <person name="Liu M."/>
            <person name="Grob S."/>
            <person name="Cheng F."/>
            <person name="Liang J."/>
            <person name="Cai C."/>
            <person name="Liu Z."/>
            <person name="Liu B."/>
            <person name="Wang F."/>
            <person name="Li S."/>
            <person name="Liu F."/>
            <person name="Li X."/>
            <person name="Cheng L."/>
            <person name="Yang W."/>
            <person name="Li M.H."/>
            <person name="Grossniklaus U."/>
            <person name="Zheng H."/>
            <person name="Wang X."/>
        </authorList>
    </citation>
    <scope>NUCLEOTIDE SEQUENCE [LARGE SCALE GENOMIC DNA]</scope>
    <source>
        <strain evidence="1 2">cv. Chiifu-401-42</strain>
    </source>
</reference>
<dbReference type="Gramene" id="Bra031422.1">
    <property type="protein sequence ID" value="Bra031422.1-P"/>
    <property type="gene ID" value="Bra031422"/>
</dbReference>
<dbReference type="eggNOG" id="KOG0806">
    <property type="taxonomic scope" value="Eukaryota"/>
</dbReference>